<proteinExistence type="predicted"/>
<reference evidence="1 2" key="1">
    <citation type="submission" date="2019-09" db="EMBL/GenBank/DDBJ databases">
        <title>Draft genome sequences of 48 bacterial type strains from the CCUG.</title>
        <authorList>
            <person name="Tunovic T."/>
            <person name="Pineiro-Iglesias B."/>
            <person name="Unosson C."/>
            <person name="Inganas E."/>
            <person name="Ohlen M."/>
            <person name="Cardew S."/>
            <person name="Jensie-Markopoulos S."/>
            <person name="Salva-Serra F."/>
            <person name="Jaen-Luchoro D."/>
            <person name="Karlsson R."/>
            <person name="Svensson-Stadler L."/>
            <person name="Chun J."/>
            <person name="Moore E."/>
        </authorList>
    </citation>
    <scope>NUCLEOTIDE SEQUENCE [LARGE SCALE GENOMIC DNA]</scope>
    <source>
        <strain evidence="1 2">CCUG 48643</strain>
    </source>
</reference>
<dbReference type="EMBL" id="VZPX01000004">
    <property type="protein sequence ID" value="KAB0482507.1"/>
    <property type="molecule type" value="Genomic_DNA"/>
</dbReference>
<comment type="caution">
    <text evidence="1">The sequence shown here is derived from an EMBL/GenBank/DDBJ whole genome shotgun (WGS) entry which is preliminary data.</text>
</comment>
<gene>
    <name evidence="1" type="ORF">F7Q91_03600</name>
</gene>
<accession>A0A7V7NX29</accession>
<dbReference type="RefSeq" id="WP_137406516.1">
    <property type="nucleotide sequence ID" value="NZ_AP025467.1"/>
</dbReference>
<dbReference type="GeneID" id="77344745"/>
<organism evidence="1 2">
    <name type="scientific">Vibrio chagasii</name>
    <dbReference type="NCBI Taxonomy" id="170679"/>
    <lineage>
        <taxon>Bacteria</taxon>
        <taxon>Pseudomonadati</taxon>
        <taxon>Pseudomonadota</taxon>
        <taxon>Gammaproteobacteria</taxon>
        <taxon>Vibrionales</taxon>
        <taxon>Vibrionaceae</taxon>
        <taxon>Vibrio</taxon>
    </lineage>
</organism>
<evidence type="ECO:0000313" key="1">
    <source>
        <dbReference type="EMBL" id="KAB0482507.1"/>
    </source>
</evidence>
<evidence type="ECO:0000313" key="2">
    <source>
        <dbReference type="Proteomes" id="UP000423756"/>
    </source>
</evidence>
<protein>
    <submittedName>
        <fullName evidence="1">Uncharacterized protein</fullName>
    </submittedName>
</protein>
<name>A0A7V7NX29_9VIBR</name>
<dbReference type="Proteomes" id="UP000423756">
    <property type="component" value="Unassembled WGS sequence"/>
</dbReference>
<dbReference type="AlphaFoldDB" id="A0A7V7NX29"/>
<sequence>MKTIIQNLQKVPFASVTGAAQRIVDMRLIVIDERPYGTFANCMIVDSDNGRTELVELVADQPLAKLKDFIESVKLRGWESLHYPNLEDAADLFDISNDSLVADFKITQVPFEEYAA</sequence>